<feature type="domain" description="FAR1" evidence="1">
    <location>
        <begin position="31"/>
        <end position="115"/>
    </location>
</feature>
<reference evidence="2" key="1">
    <citation type="submission" date="2020-07" db="EMBL/GenBank/DDBJ databases">
        <authorList>
            <person name="Lin J."/>
        </authorList>
    </citation>
    <scope>NUCLEOTIDE SEQUENCE</scope>
</reference>
<sequence length="301" mass="34572">MDEETNYEVRDVNISAPEIGMSFINFEAIFNFYKHYAQELGFGVVKRSTKMNDGKVTYVIIACSRHGKMYRTVINLRSRPSAVKTNCLARINMVINADSSCVISKIILEHNHVLSPYMSRPEPDPFGRFESVEQTPNGQSLPCPPKAQQQFTPSSICPLINKPPTSHPSSFLFRLCSFLVPNCFVLILITRHLICRALTPHDRDSTTWRSCDYGIVHSPDDDNYIVFFSSDKRRDKAIRRSPVHSDKLTITAVPWEYNLGQRGHKFRSNYSYLITFAQNYPIFKRTCHQQSTQNSKTSFKK</sequence>
<protein>
    <recommendedName>
        <fullName evidence="1">FAR1 domain-containing protein</fullName>
    </recommendedName>
</protein>
<dbReference type="PANTHER" id="PTHR46328:SF35">
    <property type="entry name" value="PROTEIN FAR1-RELATED SEQUENCE 5-LIKE"/>
    <property type="match status" value="1"/>
</dbReference>
<evidence type="ECO:0000313" key="2">
    <source>
        <dbReference type="EMBL" id="CAD1827336.1"/>
    </source>
</evidence>
<gene>
    <name evidence="2" type="ORF">CB5_LOCUS10547</name>
</gene>
<dbReference type="EMBL" id="LR862146">
    <property type="protein sequence ID" value="CAD1827336.1"/>
    <property type="molecule type" value="Genomic_DNA"/>
</dbReference>
<dbReference type="PANTHER" id="PTHR46328">
    <property type="entry name" value="FAR-RED IMPAIRED RESPONSIVE (FAR1) FAMILY PROTEIN-RELATED"/>
    <property type="match status" value="1"/>
</dbReference>
<accession>A0A6V7P9S2</accession>
<proteinExistence type="predicted"/>
<evidence type="ECO:0000259" key="1">
    <source>
        <dbReference type="Pfam" id="PF03101"/>
    </source>
</evidence>
<dbReference type="InterPro" id="IPR004330">
    <property type="entry name" value="FAR1_DNA_bnd_dom"/>
</dbReference>
<dbReference type="AlphaFoldDB" id="A0A6V7P9S2"/>
<dbReference type="Pfam" id="PF03101">
    <property type="entry name" value="FAR1"/>
    <property type="match status" value="1"/>
</dbReference>
<organism evidence="2">
    <name type="scientific">Ananas comosus var. bracteatus</name>
    <name type="common">red pineapple</name>
    <dbReference type="NCBI Taxonomy" id="296719"/>
    <lineage>
        <taxon>Eukaryota</taxon>
        <taxon>Viridiplantae</taxon>
        <taxon>Streptophyta</taxon>
        <taxon>Embryophyta</taxon>
        <taxon>Tracheophyta</taxon>
        <taxon>Spermatophyta</taxon>
        <taxon>Magnoliopsida</taxon>
        <taxon>Liliopsida</taxon>
        <taxon>Poales</taxon>
        <taxon>Bromeliaceae</taxon>
        <taxon>Bromelioideae</taxon>
        <taxon>Ananas</taxon>
    </lineage>
</organism>
<name>A0A6V7P9S2_ANACO</name>